<gene>
    <name evidence="2" type="ORF">G6O67_002607</name>
</gene>
<feature type="compositionally biased region" description="Basic and acidic residues" evidence="1">
    <location>
        <begin position="1"/>
        <end position="12"/>
    </location>
</feature>
<feature type="region of interest" description="Disordered" evidence="1">
    <location>
        <begin position="191"/>
        <end position="212"/>
    </location>
</feature>
<dbReference type="Proteomes" id="UP000557566">
    <property type="component" value="Unassembled WGS sequence"/>
</dbReference>
<dbReference type="AlphaFoldDB" id="A0A8H4V7G4"/>
<proteinExistence type="predicted"/>
<feature type="region of interest" description="Disordered" evidence="1">
    <location>
        <begin position="119"/>
        <end position="147"/>
    </location>
</feature>
<comment type="caution">
    <text evidence="2">The sequence shown here is derived from an EMBL/GenBank/DDBJ whole genome shotgun (WGS) entry which is preliminary data.</text>
</comment>
<evidence type="ECO:0000256" key="1">
    <source>
        <dbReference type="SAM" id="MobiDB-lite"/>
    </source>
</evidence>
<accession>A0A8H4V7G4</accession>
<dbReference type="EMBL" id="JAAVMX010000003">
    <property type="protein sequence ID" value="KAF4510739.1"/>
    <property type="molecule type" value="Genomic_DNA"/>
</dbReference>
<feature type="region of interest" description="Disordered" evidence="1">
    <location>
        <begin position="280"/>
        <end position="306"/>
    </location>
</feature>
<evidence type="ECO:0000313" key="2">
    <source>
        <dbReference type="EMBL" id="KAF4510739.1"/>
    </source>
</evidence>
<sequence>MTNGLDRLERLFAYKRRASPGPSPRPSNAVQLSEPQFPSPSFIRPKTTRMAARDEVRLRQAAGRSPSVPNILPTQRMGSHAQLSTRPESPLRPKYMPTRSPSFNNRRVDHLVAGLRDFQFPKPSSRDESSPAPAASNSLPFEIPQLPSPRCRSPFEMAIPSGRLDTPPCSDPEDNGLFLPTPPNKVLPEVACRAPPTPEETPEFGPVSDSQLRGSRSLDAIENSTSKALLSDIGDSFDQLSLHRSYSQSSIAPSAQLSFCSSTLREPDFNEFLNLSDDDIAESTPESPLLESHDEARPSLPPMGLSISSSQPLTSSLLTLTPPRTSRPAAVAAFEAARIARRYDFDLVYVVNLWPDHASTGLCDSELEGAASHESKVGPKPMMGRLLAAHGLHHVPSPLQISSLVHTTILRSDGWIEYRNLEAHGHDLARGYASAFYTGQYTRNGGSDASGPVSGVRLSERIDRGIVFAAYRKPRPGEDRLGRTFCEEELGELHGEAEALVEMLIDIHVANRLRQPPTQPSVPDETGPMPLQEPKIT</sequence>
<dbReference type="OrthoDB" id="5244801at2759"/>
<feature type="region of interest" description="Disordered" evidence="1">
    <location>
        <begin position="1"/>
        <end position="104"/>
    </location>
</feature>
<keyword evidence="3" id="KW-1185">Reference proteome</keyword>
<organism evidence="2 3">
    <name type="scientific">Ophiocordyceps sinensis</name>
    <dbReference type="NCBI Taxonomy" id="72228"/>
    <lineage>
        <taxon>Eukaryota</taxon>
        <taxon>Fungi</taxon>
        <taxon>Dikarya</taxon>
        <taxon>Ascomycota</taxon>
        <taxon>Pezizomycotina</taxon>
        <taxon>Sordariomycetes</taxon>
        <taxon>Hypocreomycetidae</taxon>
        <taxon>Hypocreales</taxon>
        <taxon>Ophiocordycipitaceae</taxon>
        <taxon>Ophiocordyceps</taxon>
    </lineage>
</organism>
<feature type="compositionally biased region" description="Low complexity" evidence="1">
    <location>
        <begin position="130"/>
        <end position="140"/>
    </location>
</feature>
<reference evidence="2 3" key="1">
    <citation type="journal article" date="2020" name="Genome Biol. Evol.">
        <title>A new high-quality draft genome assembly of the Chinese cordyceps Ophiocordyceps sinensis.</title>
        <authorList>
            <person name="Shu R."/>
            <person name="Zhang J."/>
            <person name="Meng Q."/>
            <person name="Zhang H."/>
            <person name="Zhou G."/>
            <person name="Li M."/>
            <person name="Wu P."/>
            <person name="Zhao Y."/>
            <person name="Chen C."/>
            <person name="Qin Q."/>
        </authorList>
    </citation>
    <scope>NUCLEOTIDE SEQUENCE [LARGE SCALE GENOMIC DNA]</scope>
    <source>
        <strain evidence="2 3">IOZ07</strain>
    </source>
</reference>
<feature type="compositionally biased region" description="Polar residues" evidence="1">
    <location>
        <begin position="72"/>
        <end position="87"/>
    </location>
</feature>
<protein>
    <submittedName>
        <fullName evidence="2">Uncharacterized protein</fullName>
    </submittedName>
</protein>
<evidence type="ECO:0000313" key="3">
    <source>
        <dbReference type="Proteomes" id="UP000557566"/>
    </source>
</evidence>
<feature type="region of interest" description="Disordered" evidence="1">
    <location>
        <begin position="515"/>
        <end position="537"/>
    </location>
</feature>
<name>A0A8H4V7G4_9HYPO</name>